<dbReference type="GeneTree" id="ENSGT00940000160206"/>
<keyword evidence="1" id="KW-0418">Kinase</keyword>
<dbReference type="GO" id="GO:0005524">
    <property type="term" value="F:ATP binding"/>
    <property type="evidence" value="ECO:0007669"/>
    <property type="project" value="UniProtKB-UniRule"/>
</dbReference>
<evidence type="ECO:0000313" key="8">
    <source>
        <dbReference type="Proteomes" id="UP000472272"/>
    </source>
</evidence>
<dbReference type="PROSITE" id="PS00108">
    <property type="entry name" value="PROTEIN_KINASE_ST"/>
    <property type="match status" value="1"/>
</dbReference>
<dbReference type="InterPro" id="IPR008271">
    <property type="entry name" value="Ser/Thr_kinase_AS"/>
</dbReference>
<dbReference type="Pfam" id="PF07714">
    <property type="entry name" value="PK_Tyr_Ser-Thr"/>
    <property type="match status" value="1"/>
</dbReference>
<dbReference type="OrthoDB" id="4062651at2759"/>
<dbReference type="GeneID" id="114582501"/>
<dbReference type="AlphaFoldDB" id="A0A670J959"/>
<keyword evidence="8" id="KW-1185">Reference proteome</keyword>
<dbReference type="Ensembl" id="ENSPMRT00000021463.1">
    <property type="protein sequence ID" value="ENSPMRP00000020214.1"/>
    <property type="gene ID" value="ENSPMRG00000013162.1"/>
</dbReference>
<evidence type="ECO:0000313" key="7">
    <source>
        <dbReference type="Ensembl" id="ENSPMRP00000020214.1"/>
    </source>
</evidence>
<protein>
    <submittedName>
        <fullName evidence="7">Receptor interacting serine/threonine kinase 3</fullName>
    </submittedName>
</protein>
<dbReference type="Gene3D" id="1.10.510.10">
    <property type="entry name" value="Transferase(Phosphotransferase) domain 1"/>
    <property type="match status" value="1"/>
</dbReference>
<dbReference type="InterPro" id="IPR000719">
    <property type="entry name" value="Prot_kinase_dom"/>
</dbReference>
<evidence type="ECO:0000256" key="1">
    <source>
        <dbReference type="ARBA" id="ARBA00022527"/>
    </source>
</evidence>
<dbReference type="InterPro" id="IPR001245">
    <property type="entry name" value="Ser-Thr/Tyr_kinase_cat_dom"/>
</dbReference>
<evidence type="ECO:0000256" key="4">
    <source>
        <dbReference type="PROSITE-ProRule" id="PRU10141"/>
    </source>
</evidence>
<feature type="binding site" evidence="4">
    <location>
        <position position="45"/>
    </location>
    <ligand>
        <name>ATP</name>
        <dbReference type="ChEBI" id="CHEBI:30616"/>
    </ligand>
</feature>
<keyword evidence="1" id="KW-0808">Transferase</keyword>
<name>A0A670J959_PODMU</name>
<feature type="domain" description="Protein kinase" evidence="6">
    <location>
        <begin position="16"/>
        <end position="306"/>
    </location>
</feature>
<proteinExistence type="predicted"/>
<accession>A0A670J959</accession>
<dbReference type="GO" id="GO:0004706">
    <property type="term" value="F:JUN kinase kinase kinase activity"/>
    <property type="evidence" value="ECO:0007669"/>
    <property type="project" value="TreeGrafter"/>
</dbReference>
<evidence type="ECO:0000256" key="5">
    <source>
        <dbReference type="SAM" id="MobiDB-lite"/>
    </source>
</evidence>
<dbReference type="PANTHER" id="PTHR44329">
    <property type="entry name" value="SERINE/THREONINE-PROTEIN KINASE TNNI3K-RELATED"/>
    <property type="match status" value="1"/>
</dbReference>
<dbReference type="KEGG" id="pmua:114582501"/>
<dbReference type="PROSITE" id="PS50011">
    <property type="entry name" value="PROTEIN_KINASE_DOM"/>
    <property type="match status" value="1"/>
</dbReference>
<dbReference type="PROSITE" id="PS00107">
    <property type="entry name" value="PROTEIN_KINASE_ATP"/>
    <property type="match status" value="1"/>
</dbReference>
<keyword evidence="2 4" id="KW-0547">Nucleotide-binding</keyword>
<reference evidence="7" key="3">
    <citation type="submission" date="2025-09" db="UniProtKB">
        <authorList>
            <consortium name="Ensembl"/>
        </authorList>
    </citation>
    <scope>IDENTIFICATION</scope>
</reference>
<evidence type="ECO:0000259" key="6">
    <source>
        <dbReference type="PROSITE" id="PS50011"/>
    </source>
</evidence>
<reference evidence="7" key="2">
    <citation type="submission" date="2025-08" db="UniProtKB">
        <authorList>
            <consortium name="Ensembl"/>
        </authorList>
    </citation>
    <scope>IDENTIFICATION</scope>
</reference>
<sequence length="524" mass="59831">MAAPNKFYEEITDQHLRDWQCIGRGAFGTIYRARHEEWRIDVAVKILNSNTSFTREELLKEARAMEEARFTYVLRLYGLFVGRVEADTKLVGFGGAAGSNLGLVMEFMENGTLSALRYRVPFVPWALRIRILHQVALGMNFLHSLKPPLLHLDLKPSNVLLNEELHVRVADFGLSKFKRGTTRNASIKSREEEEYGGTLEFMPPEAFTNVNYKPTPGTDVYSYGILMWSLLTGEDPYANVPPGNMSSIIKSLIPQGQRPSTEELERMANRVLKLEDLIRLMKLCWHHNQDQRPSFRECSENTEDAFSQYKRHIVAAVRKVQDCLMESSPSNETRVNSDTISGRVNSARQVSKPLDYEVPLTSSYEFEEQLRTLRLEEFPHRQNEAVPMRDFSKINREGKSGLHRSHSARIGKDPSYGSPPQEGVKIRNWPGHTEPKRRPLSDSYTVPSYPPYLPGFWPQPQSFYQPQQDVSQEHTLLPRFSSPRAPQEYGGITITGHGISGIQIGTHNTLVLEQVHESKPRNEH</sequence>
<dbReference type="PANTHER" id="PTHR44329:SF297">
    <property type="entry name" value="RECEPTOR-INTERACTING SERINE_THREONINE-PROTEIN KINASE 3"/>
    <property type="match status" value="1"/>
</dbReference>
<dbReference type="RefSeq" id="XP_028559410.1">
    <property type="nucleotide sequence ID" value="XM_028703577.1"/>
</dbReference>
<reference evidence="7 8" key="1">
    <citation type="journal article" date="2019" name="Proc. Natl. Acad. Sci. U.S.A.">
        <title>Regulatory changes in pterin and carotenoid genes underlie balanced color polymorphisms in the wall lizard.</title>
        <authorList>
            <person name="Andrade P."/>
            <person name="Pinho C."/>
            <person name="Perez I de Lanuza G."/>
            <person name="Afonso S."/>
            <person name="Brejcha J."/>
            <person name="Rubin C.J."/>
            <person name="Wallerman O."/>
            <person name="Pereira P."/>
            <person name="Sabatino S.J."/>
            <person name="Bellati A."/>
            <person name="Pellitteri-Rosa D."/>
            <person name="Bosakova Z."/>
            <person name="Bunikis I."/>
            <person name="Carretero M.A."/>
            <person name="Feiner N."/>
            <person name="Marsik P."/>
            <person name="Pauperio F."/>
            <person name="Salvi D."/>
            <person name="Soler L."/>
            <person name="While G.M."/>
            <person name="Uller T."/>
            <person name="Font E."/>
            <person name="Andersson L."/>
            <person name="Carneiro M."/>
        </authorList>
    </citation>
    <scope>NUCLEOTIDE SEQUENCE</scope>
</reference>
<dbReference type="InterPro" id="IPR011009">
    <property type="entry name" value="Kinase-like_dom_sf"/>
</dbReference>
<dbReference type="SMART" id="SM00220">
    <property type="entry name" value="S_TKc"/>
    <property type="match status" value="1"/>
</dbReference>
<gene>
    <name evidence="7" type="primary">RIPK3</name>
</gene>
<evidence type="ECO:0000256" key="2">
    <source>
        <dbReference type="ARBA" id="ARBA00022741"/>
    </source>
</evidence>
<dbReference type="CTD" id="11035"/>
<dbReference type="RefSeq" id="XP_028559411.1">
    <property type="nucleotide sequence ID" value="XM_028703578.1"/>
</dbReference>
<keyword evidence="1" id="KW-0723">Serine/threonine-protein kinase</keyword>
<dbReference type="InterPro" id="IPR017441">
    <property type="entry name" value="Protein_kinase_ATP_BS"/>
</dbReference>
<dbReference type="Proteomes" id="UP000472272">
    <property type="component" value="Chromosome 13"/>
</dbReference>
<evidence type="ECO:0000256" key="3">
    <source>
        <dbReference type="ARBA" id="ARBA00022840"/>
    </source>
</evidence>
<organism evidence="7 8">
    <name type="scientific">Podarcis muralis</name>
    <name type="common">Wall lizard</name>
    <name type="synonym">Lacerta muralis</name>
    <dbReference type="NCBI Taxonomy" id="64176"/>
    <lineage>
        <taxon>Eukaryota</taxon>
        <taxon>Metazoa</taxon>
        <taxon>Chordata</taxon>
        <taxon>Craniata</taxon>
        <taxon>Vertebrata</taxon>
        <taxon>Euteleostomi</taxon>
        <taxon>Lepidosauria</taxon>
        <taxon>Squamata</taxon>
        <taxon>Bifurcata</taxon>
        <taxon>Unidentata</taxon>
        <taxon>Episquamata</taxon>
        <taxon>Laterata</taxon>
        <taxon>Lacertibaenia</taxon>
        <taxon>Lacertidae</taxon>
        <taxon>Podarcis</taxon>
    </lineage>
</organism>
<keyword evidence="3 4" id="KW-0067">ATP-binding</keyword>
<dbReference type="SUPFAM" id="SSF56112">
    <property type="entry name" value="Protein kinase-like (PK-like)"/>
    <property type="match status" value="1"/>
</dbReference>
<dbReference type="InterPro" id="IPR051681">
    <property type="entry name" value="Ser/Thr_Kinases-Pseudokinases"/>
</dbReference>
<feature type="region of interest" description="Disordered" evidence="5">
    <location>
        <begin position="396"/>
        <end position="444"/>
    </location>
</feature>